<evidence type="ECO:0000313" key="2">
    <source>
        <dbReference type="Proteomes" id="UP000288805"/>
    </source>
</evidence>
<dbReference type="Proteomes" id="UP000288805">
    <property type="component" value="Unassembled WGS sequence"/>
</dbReference>
<protein>
    <submittedName>
        <fullName evidence="1">Uncharacterized protein</fullName>
    </submittedName>
</protein>
<dbReference type="AlphaFoldDB" id="A0A438E3U1"/>
<accession>A0A438E3U1</accession>
<proteinExistence type="predicted"/>
<reference evidence="1 2" key="1">
    <citation type="journal article" date="2018" name="PLoS Genet.">
        <title>Population sequencing reveals clonal diversity and ancestral inbreeding in the grapevine cultivar Chardonnay.</title>
        <authorList>
            <person name="Roach M.J."/>
            <person name="Johnson D.L."/>
            <person name="Bohlmann J."/>
            <person name="van Vuuren H.J."/>
            <person name="Jones S.J."/>
            <person name="Pretorius I.S."/>
            <person name="Schmidt S.A."/>
            <person name="Borneman A.R."/>
        </authorList>
    </citation>
    <scope>NUCLEOTIDE SEQUENCE [LARGE SCALE GENOMIC DNA]</scope>
    <source>
        <strain evidence="2">cv. Chardonnay</strain>
        <tissue evidence="1">Leaf</tissue>
    </source>
</reference>
<dbReference type="EMBL" id="QGNW01001405">
    <property type="protein sequence ID" value="RVW42359.1"/>
    <property type="molecule type" value="Genomic_DNA"/>
</dbReference>
<comment type="caution">
    <text evidence="1">The sequence shown here is derived from an EMBL/GenBank/DDBJ whole genome shotgun (WGS) entry which is preliminary data.</text>
</comment>
<name>A0A438E3U1_VITVI</name>
<gene>
    <name evidence="1" type="ORF">CK203_070887</name>
</gene>
<evidence type="ECO:0000313" key="1">
    <source>
        <dbReference type="EMBL" id="RVW42359.1"/>
    </source>
</evidence>
<organism evidence="1 2">
    <name type="scientific">Vitis vinifera</name>
    <name type="common">Grape</name>
    <dbReference type="NCBI Taxonomy" id="29760"/>
    <lineage>
        <taxon>Eukaryota</taxon>
        <taxon>Viridiplantae</taxon>
        <taxon>Streptophyta</taxon>
        <taxon>Embryophyta</taxon>
        <taxon>Tracheophyta</taxon>
        <taxon>Spermatophyta</taxon>
        <taxon>Magnoliopsida</taxon>
        <taxon>eudicotyledons</taxon>
        <taxon>Gunneridae</taxon>
        <taxon>Pentapetalae</taxon>
        <taxon>rosids</taxon>
        <taxon>Vitales</taxon>
        <taxon>Vitaceae</taxon>
        <taxon>Viteae</taxon>
        <taxon>Vitis</taxon>
    </lineage>
</organism>
<sequence length="105" mass="11942">MGGNPPYLTAVTSVALFGFQYWIETAKVPAVLELHDSFRFALPDMQRRWQMFGKRLQKKQVGMQKMAAEGRGYDNELGPEVVLVAVAAAGLLEWEIERNKGRNWE</sequence>